<evidence type="ECO:0000259" key="7">
    <source>
        <dbReference type="PROSITE" id="PS50850"/>
    </source>
</evidence>
<feature type="transmembrane region" description="Helical" evidence="6">
    <location>
        <begin position="86"/>
        <end position="103"/>
    </location>
</feature>
<dbReference type="PROSITE" id="PS50850">
    <property type="entry name" value="MFS"/>
    <property type="match status" value="1"/>
</dbReference>
<comment type="similarity">
    <text evidence="2">Belongs to the major facilitator superfamily. Sugar transporter (TC 2.A.1.1) family.</text>
</comment>
<evidence type="ECO:0000313" key="8">
    <source>
        <dbReference type="EMBL" id="KAF7198575.1"/>
    </source>
</evidence>
<dbReference type="EMBL" id="JABCIY010000001">
    <property type="protein sequence ID" value="KAF7198575.1"/>
    <property type="molecule type" value="Genomic_DNA"/>
</dbReference>
<dbReference type="InterPro" id="IPR005828">
    <property type="entry name" value="MFS_sugar_transport-like"/>
</dbReference>
<feature type="transmembrane region" description="Helical" evidence="6">
    <location>
        <begin position="340"/>
        <end position="359"/>
    </location>
</feature>
<keyword evidence="8" id="KW-0813">Transport</keyword>
<evidence type="ECO:0000313" key="9">
    <source>
        <dbReference type="Proteomes" id="UP000660729"/>
    </source>
</evidence>
<feature type="transmembrane region" description="Helical" evidence="6">
    <location>
        <begin position="310"/>
        <end position="334"/>
    </location>
</feature>
<keyword evidence="9" id="KW-1185">Reference proteome</keyword>
<name>A0A8H6VTU6_9PEZI</name>
<organism evidence="8 9">
    <name type="scientific">Pseudocercospora fuligena</name>
    <dbReference type="NCBI Taxonomy" id="685502"/>
    <lineage>
        <taxon>Eukaryota</taxon>
        <taxon>Fungi</taxon>
        <taxon>Dikarya</taxon>
        <taxon>Ascomycota</taxon>
        <taxon>Pezizomycotina</taxon>
        <taxon>Dothideomycetes</taxon>
        <taxon>Dothideomycetidae</taxon>
        <taxon>Mycosphaerellales</taxon>
        <taxon>Mycosphaerellaceae</taxon>
        <taxon>Pseudocercospora</taxon>
    </lineage>
</organism>
<dbReference type="SUPFAM" id="SSF103473">
    <property type="entry name" value="MFS general substrate transporter"/>
    <property type="match status" value="1"/>
</dbReference>
<keyword evidence="3 6" id="KW-0812">Transmembrane</keyword>
<dbReference type="AlphaFoldDB" id="A0A8H6VTU6"/>
<comment type="subcellular location">
    <subcellularLocation>
        <location evidence="1">Membrane</location>
        <topology evidence="1">Multi-pass membrane protein</topology>
    </subcellularLocation>
</comment>
<dbReference type="Pfam" id="PF00083">
    <property type="entry name" value="Sugar_tr"/>
    <property type="match status" value="1"/>
</dbReference>
<comment type="caution">
    <text evidence="8">The sequence shown here is derived from an EMBL/GenBank/DDBJ whole genome shotgun (WGS) entry which is preliminary data.</text>
</comment>
<dbReference type="GO" id="GO:0005351">
    <property type="term" value="F:carbohydrate:proton symporter activity"/>
    <property type="evidence" value="ECO:0007669"/>
    <property type="project" value="TreeGrafter"/>
</dbReference>
<dbReference type="GO" id="GO:0016020">
    <property type="term" value="C:membrane"/>
    <property type="evidence" value="ECO:0007669"/>
    <property type="project" value="UniProtKB-SubCell"/>
</dbReference>
<evidence type="ECO:0000256" key="5">
    <source>
        <dbReference type="ARBA" id="ARBA00023136"/>
    </source>
</evidence>
<proteinExistence type="inferred from homology"/>
<feature type="transmembrane region" description="Helical" evidence="6">
    <location>
        <begin position="209"/>
        <end position="229"/>
    </location>
</feature>
<dbReference type="InterPro" id="IPR036259">
    <property type="entry name" value="MFS_trans_sf"/>
</dbReference>
<dbReference type="PANTHER" id="PTHR48022:SF11">
    <property type="entry name" value="MONOSACCHARIDE TRANSPORTER (HXT8), PUTATIVE (AFU_ORTHOLOGUE AFUA_2G08120)-RELATED"/>
    <property type="match status" value="1"/>
</dbReference>
<dbReference type="Gene3D" id="1.20.1250.20">
    <property type="entry name" value="MFS general substrate transporter like domains"/>
    <property type="match status" value="1"/>
</dbReference>
<protein>
    <submittedName>
        <fullName evidence="8">Sugar transporter STL1</fullName>
    </submittedName>
</protein>
<feature type="transmembrane region" description="Helical" evidence="6">
    <location>
        <begin position="273"/>
        <end position="298"/>
    </location>
</feature>
<keyword evidence="5 6" id="KW-0472">Membrane</keyword>
<feature type="transmembrane region" description="Helical" evidence="6">
    <location>
        <begin position="175"/>
        <end position="197"/>
    </location>
</feature>
<dbReference type="InterPro" id="IPR020846">
    <property type="entry name" value="MFS_dom"/>
</dbReference>
<feature type="transmembrane region" description="Helical" evidence="6">
    <location>
        <begin position="241"/>
        <end position="261"/>
    </location>
</feature>
<evidence type="ECO:0000256" key="4">
    <source>
        <dbReference type="ARBA" id="ARBA00022989"/>
    </source>
</evidence>
<evidence type="ECO:0000256" key="1">
    <source>
        <dbReference type="ARBA" id="ARBA00004141"/>
    </source>
</evidence>
<dbReference type="InterPro" id="IPR050360">
    <property type="entry name" value="MFS_Sugar_Transporters"/>
</dbReference>
<keyword evidence="4 6" id="KW-1133">Transmembrane helix</keyword>
<dbReference type="OrthoDB" id="6612291at2759"/>
<reference evidence="8" key="1">
    <citation type="submission" date="2020-04" db="EMBL/GenBank/DDBJ databases">
        <title>Draft genome resource of the tomato pathogen Pseudocercospora fuligena.</title>
        <authorList>
            <person name="Zaccaron A."/>
        </authorList>
    </citation>
    <scope>NUCLEOTIDE SEQUENCE</scope>
    <source>
        <strain evidence="8">PF001</strain>
    </source>
</reference>
<gene>
    <name evidence="8" type="ORF">HII31_00314</name>
</gene>
<evidence type="ECO:0000256" key="2">
    <source>
        <dbReference type="ARBA" id="ARBA00010992"/>
    </source>
</evidence>
<feature type="domain" description="Major facilitator superfamily (MFS) profile" evidence="7">
    <location>
        <begin position="1"/>
        <end position="363"/>
    </location>
</feature>
<feature type="transmembrane region" description="Helical" evidence="6">
    <location>
        <begin position="6"/>
        <end position="34"/>
    </location>
</feature>
<keyword evidence="8" id="KW-0762">Sugar transport</keyword>
<sequence>MTLSPSLIRLLIVTFVALGSCTYGYSSSIIATTLGQPTFIAYFDLDPANRSNANGAMLGLGYAVASWIGVGFYFVNASGTQWRLPLAIQCLWPLLLAGGIMMVPETPRWLLLQNRTDDAFAAFKATRAETSDQFESDQDAMRADFDHLCAQVAHEVRNSVSFAGMFRTKALRKRCAIGFLTTFGAQCTATIVINNYGPLLYKSLGFDTIRQLLMAAGWISFAPVGNLLNAFVVDHFGRAKMLLFGFTGCVVALTGECITVSKFQDTGHRSAAIGAVFFLYLHVAIFASTCDATTYIYASEIFPTPVRAKGLAISVSGLFVATIIFTSAAPTAFADIGWKYYLIFTIMTAATLVVMWFWFPETSKRSLEEVQALFGDSLEDLGEVQVVSQEKQGTTITHDDLKV</sequence>
<evidence type="ECO:0000256" key="6">
    <source>
        <dbReference type="SAM" id="Phobius"/>
    </source>
</evidence>
<evidence type="ECO:0000256" key="3">
    <source>
        <dbReference type="ARBA" id="ARBA00022692"/>
    </source>
</evidence>
<feature type="transmembrane region" description="Helical" evidence="6">
    <location>
        <begin position="55"/>
        <end position="74"/>
    </location>
</feature>
<accession>A0A8H6VTU6</accession>
<dbReference type="PANTHER" id="PTHR48022">
    <property type="entry name" value="PLASTIDIC GLUCOSE TRANSPORTER 4"/>
    <property type="match status" value="1"/>
</dbReference>
<dbReference type="Proteomes" id="UP000660729">
    <property type="component" value="Unassembled WGS sequence"/>
</dbReference>